<keyword evidence="2" id="KW-0862">Zinc</keyword>
<keyword evidence="5" id="KW-1185">Reference proteome</keyword>
<reference evidence="4" key="1">
    <citation type="submission" date="2021-01" db="EMBL/GenBank/DDBJ databases">
        <title>Modified the classification status of verrucomicrobia.</title>
        <authorList>
            <person name="Feng X."/>
        </authorList>
    </citation>
    <scope>NUCLEOTIDE SEQUENCE</scope>
    <source>
        <strain evidence="4">KCTC 22201</strain>
    </source>
</reference>
<name>A0A934RE64_9BACT</name>
<keyword evidence="3" id="KW-0732">Signal</keyword>
<evidence type="ECO:0000313" key="5">
    <source>
        <dbReference type="Proteomes" id="UP000658278"/>
    </source>
</evidence>
<dbReference type="AlphaFoldDB" id="A0A934RE64"/>
<dbReference type="PANTHER" id="PTHR11002:SF79">
    <property type="entry name" value="CARBONIC ANHYDRASE 2"/>
    <property type="match status" value="1"/>
</dbReference>
<evidence type="ECO:0000256" key="3">
    <source>
        <dbReference type="SAM" id="SignalP"/>
    </source>
</evidence>
<feature type="binding site" evidence="2">
    <location>
        <position position="84"/>
    </location>
    <ligand>
        <name>Zn(2+)</name>
        <dbReference type="ChEBI" id="CHEBI:29105"/>
    </ligand>
</feature>
<dbReference type="GO" id="GO:0004089">
    <property type="term" value="F:carbonate dehydratase activity"/>
    <property type="evidence" value="ECO:0007669"/>
    <property type="project" value="InterPro"/>
</dbReference>
<protein>
    <submittedName>
        <fullName evidence="4">Carbonic anhydrase</fullName>
    </submittedName>
</protein>
<feature type="binding site" evidence="2">
    <location>
        <position position="82"/>
    </location>
    <ligand>
        <name>Zn(2+)</name>
        <dbReference type="ChEBI" id="CHEBI:29105"/>
    </ligand>
</feature>
<feature type="binding site" evidence="2">
    <location>
        <position position="138"/>
    </location>
    <ligand>
        <name>Zn(2+)</name>
        <dbReference type="ChEBI" id="CHEBI:29105"/>
    </ligand>
</feature>
<dbReference type="InterPro" id="IPR001765">
    <property type="entry name" value="Carbonic_anhydrase"/>
</dbReference>
<dbReference type="PANTHER" id="PTHR11002">
    <property type="entry name" value="CARBONIC ANHYDRASE"/>
    <property type="match status" value="1"/>
</dbReference>
<dbReference type="InterPro" id="IPR036874">
    <property type="entry name" value="Carbonic_anhydrase_sf"/>
</dbReference>
<sequence>MKPTLIHSVVIASLGLAAPLALGESMPPTAEEQKALTPKAVLDDLMAGNARYVAETPEASDVSDRIDAGTKGQWPMAYVLSCVDSRVPVEQVFDQGIGDVFVGRVAGNIESTEQLGSMEFATAAAGSKLIFVLGHEACGAVKGACDGVKLGNLTDLLAEIQPAVDGVTGVEGDRSSKNKEFVDAVIEKNVQKTIADIRERSEVIADLEKKGSVMIVGGIYSLETGKVTLLESDK</sequence>
<proteinExistence type="inferred from homology"/>
<organism evidence="4 5">
    <name type="scientific">Haloferula rosea</name>
    <dbReference type="NCBI Taxonomy" id="490093"/>
    <lineage>
        <taxon>Bacteria</taxon>
        <taxon>Pseudomonadati</taxon>
        <taxon>Verrucomicrobiota</taxon>
        <taxon>Verrucomicrobiia</taxon>
        <taxon>Verrucomicrobiales</taxon>
        <taxon>Verrucomicrobiaceae</taxon>
        <taxon>Haloferula</taxon>
    </lineage>
</organism>
<dbReference type="NCBIfam" id="NF011765">
    <property type="entry name" value="PRK15219.1"/>
    <property type="match status" value="1"/>
</dbReference>
<comment type="similarity">
    <text evidence="1">Belongs to the beta-class carbonic anhydrase family.</text>
</comment>
<dbReference type="Pfam" id="PF00484">
    <property type="entry name" value="Pro_CA"/>
    <property type="match status" value="1"/>
</dbReference>
<feature type="chain" id="PRO_5037496411" evidence="3">
    <location>
        <begin position="24"/>
        <end position="234"/>
    </location>
</feature>
<evidence type="ECO:0000256" key="1">
    <source>
        <dbReference type="ARBA" id="ARBA00006217"/>
    </source>
</evidence>
<dbReference type="Gene3D" id="3.40.1050.10">
    <property type="entry name" value="Carbonic anhydrase"/>
    <property type="match status" value="1"/>
</dbReference>
<dbReference type="SMART" id="SM00947">
    <property type="entry name" value="Pro_CA"/>
    <property type="match status" value="1"/>
</dbReference>
<evidence type="ECO:0000313" key="4">
    <source>
        <dbReference type="EMBL" id="MBK1826770.1"/>
    </source>
</evidence>
<gene>
    <name evidence="4" type="ORF">JIN81_07055</name>
</gene>
<dbReference type="EMBL" id="JAENII010000004">
    <property type="protein sequence ID" value="MBK1826770.1"/>
    <property type="molecule type" value="Genomic_DNA"/>
</dbReference>
<comment type="cofactor">
    <cofactor evidence="2">
        <name>Zn(2+)</name>
        <dbReference type="ChEBI" id="CHEBI:29105"/>
    </cofactor>
    <text evidence="2">Binds 1 zinc ion per subunit.</text>
</comment>
<evidence type="ECO:0000256" key="2">
    <source>
        <dbReference type="PIRSR" id="PIRSR601765-1"/>
    </source>
</evidence>
<accession>A0A934RE64</accession>
<dbReference type="GO" id="GO:0008270">
    <property type="term" value="F:zinc ion binding"/>
    <property type="evidence" value="ECO:0007669"/>
    <property type="project" value="InterPro"/>
</dbReference>
<dbReference type="SUPFAM" id="SSF53056">
    <property type="entry name" value="beta-carbonic anhydrase, cab"/>
    <property type="match status" value="1"/>
</dbReference>
<feature type="signal peptide" evidence="3">
    <location>
        <begin position="1"/>
        <end position="23"/>
    </location>
</feature>
<keyword evidence="2" id="KW-0479">Metal-binding</keyword>
<dbReference type="CDD" id="cd03378">
    <property type="entry name" value="beta_CA_cladeC"/>
    <property type="match status" value="1"/>
</dbReference>
<feature type="binding site" evidence="2">
    <location>
        <position position="135"/>
    </location>
    <ligand>
        <name>Zn(2+)</name>
        <dbReference type="ChEBI" id="CHEBI:29105"/>
    </ligand>
</feature>
<comment type="caution">
    <text evidence="4">The sequence shown here is derived from an EMBL/GenBank/DDBJ whole genome shotgun (WGS) entry which is preliminary data.</text>
</comment>
<dbReference type="Proteomes" id="UP000658278">
    <property type="component" value="Unassembled WGS sequence"/>
</dbReference>
<dbReference type="RefSeq" id="WP_200278022.1">
    <property type="nucleotide sequence ID" value="NZ_JAENII010000004.1"/>
</dbReference>